<accession>A0A8S4RY32</accession>
<dbReference type="Pfam" id="PF02949">
    <property type="entry name" value="7tm_6"/>
    <property type="match status" value="1"/>
</dbReference>
<evidence type="ECO:0000256" key="6">
    <source>
        <dbReference type="ARBA" id="ARBA00022989"/>
    </source>
</evidence>
<evidence type="ECO:0000256" key="4">
    <source>
        <dbReference type="ARBA" id="ARBA00022692"/>
    </source>
</evidence>
<keyword evidence="3" id="KW-0716">Sensory transduction</keyword>
<keyword evidence="2" id="KW-1003">Cell membrane</keyword>
<organism evidence="11 12">
    <name type="scientific">Pararge aegeria aegeria</name>
    <dbReference type="NCBI Taxonomy" id="348720"/>
    <lineage>
        <taxon>Eukaryota</taxon>
        <taxon>Metazoa</taxon>
        <taxon>Ecdysozoa</taxon>
        <taxon>Arthropoda</taxon>
        <taxon>Hexapoda</taxon>
        <taxon>Insecta</taxon>
        <taxon>Pterygota</taxon>
        <taxon>Neoptera</taxon>
        <taxon>Endopterygota</taxon>
        <taxon>Lepidoptera</taxon>
        <taxon>Glossata</taxon>
        <taxon>Ditrysia</taxon>
        <taxon>Papilionoidea</taxon>
        <taxon>Nymphalidae</taxon>
        <taxon>Satyrinae</taxon>
        <taxon>Satyrini</taxon>
        <taxon>Parargina</taxon>
        <taxon>Pararge</taxon>
    </lineage>
</organism>
<dbReference type="GO" id="GO:0007165">
    <property type="term" value="P:signal transduction"/>
    <property type="evidence" value="ECO:0007669"/>
    <property type="project" value="UniProtKB-KW"/>
</dbReference>
<dbReference type="PANTHER" id="PTHR21137:SF35">
    <property type="entry name" value="ODORANT RECEPTOR 19A-RELATED"/>
    <property type="match status" value="1"/>
</dbReference>
<comment type="subcellular location">
    <subcellularLocation>
        <location evidence="1">Cell membrane</location>
        <topology evidence="1">Multi-pass membrane protein</topology>
    </subcellularLocation>
</comment>
<evidence type="ECO:0000256" key="3">
    <source>
        <dbReference type="ARBA" id="ARBA00022606"/>
    </source>
</evidence>
<keyword evidence="7 10" id="KW-0472">Membrane</keyword>
<sequence length="279" mass="32223">MKLQAMWATLKTFSLDDDNFPTMIENVALLLRTMIVNIYKNDSKSLEPMLESPNYEIVHIVTTISVGFCVYLMVNVAIYVIVIVGYNEAQMFTICIEVRNLWDDSQNFYNRIKHRINNKIYAVYIKEKIVNEYIRIRLKAIIHYHVTNIHLFRELNNEFSDTLAIEYSIMSIAIIAELLGGLENTYLQVPYTVVQIFMDCLSGQRLIDACREFENALYSCEWENFNADNQKTISLMLLISQNTLMLSAGGMANLNFECLMMILKSAYSAYTALKSSINK</sequence>
<gene>
    <name evidence="11" type="primary">jg12135</name>
    <name evidence="11" type="ORF">PAEG_LOCUS20042</name>
</gene>
<keyword evidence="9" id="KW-0807">Transducer</keyword>
<dbReference type="AlphaFoldDB" id="A0A8S4RY32"/>
<evidence type="ECO:0000256" key="10">
    <source>
        <dbReference type="SAM" id="Phobius"/>
    </source>
</evidence>
<keyword evidence="5" id="KW-0552">Olfaction</keyword>
<dbReference type="GO" id="GO:0004984">
    <property type="term" value="F:olfactory receptor activity"/>
    <property type="evidence" value="ECO:0007669"/>
    <property type="project" value="InterPro"/>
</dbReference>
<keyword evidence="12" id="KW-1185">Reference proteome</keyword>
<evidence type="ECO:0000313" key="11">
    <source>
        <dbReference type="EMBL" id="CAH2244034.1"/>
    </source>
</evidence>
<evidence type="ECO:0000256" key="5">
    <source>
        <dbReference type="ARBA" id="ARBA00022725"/>
    </source>
</evidence>
<dbReference type="PANTHER" id="PTHR21137">
    <property type="entry name" value="ODORANT RECEPTOR"/>
    <property type="match status" value="1"/>
</dbReference>
<reference evidence="11" key="1">
    <citation type="submission" date="2022-03" db="EMBL/GenBank/DDBJ databases">
        <authorList>
            <person name="Lindestad O."/>
        </authorList>
    </citation>
    <scope>NUCLEOTIDE SEQUENCE</scope>
</reference>
<keyword evidence="6 10" id="KW-1133">Transmembrane helix</keyword>
<evidence type="ECO:0000256" key="7">
    <source>
        <dbReference type="ARBA" id="ARBA00023136"/>
    </source>
</evidence>
<proteinExistence type="predicted"/>
<dbReference type="OrthoDB" id="7550533at2759"/>
<evidence type="ECO:0000256" key="9">
    <source>
        <dbReference type="ARBA" id="ARBA00023224"/>
    </source>
</evidence>
<keyword evidence="8" id="KW-0675">Receptor</keyword>
<dbReference type="InterPro" id="IPR004117">
    <property type="entry name" value="7tm6_olfct_rcpt"/>
</dbReference>
<evidence type="ECO:0000313" key="12">
    <source>
        <dbReference type="Proteomes" id="UP000838756"/>
    </source>
</evidence>
<comment type="caution">
    <text evidence="11">The sequence shown here is derived from an EMBL/GenBank/DDBJ whole genome shotgun (WGS) entry which is preliminary data.</text>
</comment>
<dbReference type="GO" id="GO:0005886">
    <property type="term" value="C:plasma membrane"/>
    <property type="evidence" value="ECO:0007669"/>
    <property type="project" value="UniProtKB-SubCell"/>
</dbReference>
<keyword evidence="4 10" id="KW-0812">Transmembrane</keyword>
<protein>
    <submittedName>
        <fullName evidence="11">Jg12135 protein</fullName>
    </submittedName>
</protein>
<name>A0A8S4RY32_9NEOP</name>
<dbReference type="EMBL" id="CAKXAJ010025796">
    <property type="protein sequence ID" value="CAH2244034.1"/>
    <property type="molecule type" value="Genomic_DNA"/>
</dbReference>
<dbReference type="Proteomes" id="UP000838756">
    <property type="component" value="Unassembled WGS sequence"/>
</dbReference>
<dbReference type="GO" id="GO:0005549">
    <property type="term" value="F:odorant binding"/>
    <property type="evidence" value="ECO:0007669"/>
    <property type="project" value="InterPro"/>
</dbReference>
<feature type="transmembrane region" description="Helical" evidence="10">
    <location>
        <begin position="60"/>
        <end position="86"/>
    </location>
</feature>
<evidence type="ECO:0000256" key="8">
    <source>
        <dbReference type="ARBA" id="ARBA00023170"/>
    </source>
</evidence>
<evidence type="ECO:0000256" key="2">
    <source>
        <dbReference type="ARBA" id="ARBA00022475"/>
    </source>
</evidence>
<evidence type="ECO:0000256" key="1">
    <source>
        <dbReference type="ARBA" id="ARBA00004651"/>
    </source>
</evidence>